<evidence type="ECO:0000313" key="1">
    <source>
        <dbReference type="EMBL" id="SUU92363.1"/>
    </source>
</evidence>
<sequence>MSDYNIVIGQFKELWRLSSIPLILSHNTPKIRNDYIGELSGKFTYKNYYELYNRCLSSRNYQILIQDESMISMYYAFSSDGEISRYNLSFIPSLNNEIDENNCDINNIIEDVENYMRIDFDIQGYEKIFHEKQHLHLGLNNKSQSNEKNVVRLPVAEKLYPWDFIFLILKLIYHLEDGYDKYFNKHKQEYYNIINVEDQIFHIKFKR</sequence>
<name>A0A380WU48_9FIRM</name>
<protein>
    <submittedName>
        <fullName evidence="1">Uncharacterized conserved protein (DUF2290)</fullName>
    </submittedName>
</protein>
<dbReference type="EMBL" id="UFTA01000002">
    <property type="protein sequence ID" value="SUU92363.1"/>
    <property type="molecule type" value="Genomic_DNA"/>
</dbReference>
<dbReference type="RefSeq" id="WP_115595188.1">
    <property type="nucleotide sequence ID" value="NZ_UFTA01000002.1"/>
</dbReference>
<dbReference type="AlphaFoldDB" id="A0A380WU48"/>
<dbReference type="InterPro" id="IPR018742">
    <property type="entry name" value="DUF2290"/>
</dbReference>
<organism evidence="1 2">
    <name type="scientific">Anaerococcus octavius</name>
    <dbReference type="NCBI Taxonomy" id="54007"/>
    <lineage>
        <taxon>Bacteria</taxon>
        <taxon>Bacillati</taxon>
        <taxon>Bacillota</taxon>
        <taxon>Tissierellia</taxon>
        <taxon>Tissierellales</taxon>
        <taxon>Peptoniphilaceae</taxon>
        <taxon>Anaerococcus</taxon>
    </lineage>
</organism>
<dbReference type="Pfam" id="PF10053">
    <property type="entry name" value="DUF2290"/>
    <property type="match status" value="1"/>
</dbReference>
<evidence type="ECO:0000313" key="2">
    <source>
        <dbReference type="Proteomes" id="UP000255124"/>
    </source>
</evidence>
<reference evidence="1 2" key="1">
    <citation type="submission" date="2018-06" db="EMBL/GenBank/DDBJ databases">
        <authorList>
            <consortium name="Pathogen Informatics"/>
            <person name="Doyle S."/>
        </authorList>
    </citation>
    <scope>NUCLEOTIDE SEQUENCE [LARGE SCALE GENOMIC DNA]</scope>
    <source>
        <strain evidence="1 2">NCTC9810</strain>
    </source>
</reference>
<proteinExistence type="predicted"/>
<accession>A0A380WU48</accession>
<dbReference type="Proteomes" id="UP000255124">
    <property type="component" value="Unassembled WGS sequence"/>
</dbReference>
<gene>
    <name evidence="1" type="ORF">NCTC9810_00691</name>
</gene>